<evidence type="ECO:0000313" key="3">
    <source>
        <dbReference type="Proteomes" id="UP000578531"/>
    </source>
</evidence>
<keyword evidence="1" id="KW-0472">Membrane</keyword>
<feature type="transmembrane region" description="Helical" evidence="1">
    <location>
        <begin position="73"/>
        <end position="100"/>
    </location>
</feature>
<proteinExistence type="predicted"/>
<reference evidence="2 3" key="1">
    <citation type="journal article" date="2020" name="Genomics">
        <title>Complete, high-quality genomes from long-read metagenomic sequencing of two wolf lichen thalli reveals enigmatic genome architecture.</title>
        <authorList>
            <person name="McKenzie S.K."/>
            <person name="Walston R.F."/>
            <person name="Allen J.L."/>
        </authorList>
    </citation>
    <scope>NUCLEOTIDE SEQUENCE [LARGE SCALE GENOMIC DNA]</scope>
    <source>
        <strain evidence="2">WasteWater2</strain>
    </source>
</reference>
<evidence type="ECO:0000256" key="1">
    <source>
        <dbReference type="SAM" id="Phobius"/>
    </source>
</evidence>
<accession>A0A8H6FN60</accession>
<comment type="caution">
    <text evidence="2">The sequence shown here is derived from an EMBL/GenBank/DDBJ whole genome shotgun (WGS) entry which is preliminary data.</text>
</comment>
<feature type="transmembrane region" description="Helical" evidence="1">
    <location>
        <begin position="39"/>
        <end position="61"/>
    </location>
</feature>
<sequence>MVLGTRGCGKRSDDSLPALLCTKNIPERLLIYHAGTPRIVFVGFLKITTIFLFTASVLLVAPTFYHDPKQPAWVAPAVAAAGAVPLLYVTYYAAPFVAFVHIKLPIFARRSTEHLLNWARNIPSKTEVDLTTIKSYGSLRISRMQISELRPTKARFGIENLIRVPHFSSIKKRPWWAPKERNLFFVGSERRKTVETAVWQKALGQIRNTREKSNEEAHNRK</sequence>
<keyword evidence="1" id="KW-0812">Transmembrane</keyword>
<organism evidence="2 3">
    <name type="scientific">Letharia columbiana</name>
    <dbReference type="NCBI Taxonomy" id="112416"/>
    <lineage>
        <taxon>Eukaryota</taxon>
        <taxon>Fungi</taxon>
        <taxon>Dikarya</taxon>
        <taxon>Ascomycota</taxon>
        <taxon>Pezizomycotina</taxon>
        <taxon>Lecanoromycetes</taxon>
        <taxon>OSLEUM clade</taxon>
        <taxon>Lecanoromycetidae</taxon>
        <taxon>Lecanorales</taxon>
        <taxon>Lecanorineae</taxon>
        <taxon>Parmeliaceae</taxon>
        <taxon>Letharia</taxon>
    </lineage>
</organism>
<gene>
    <name evidence="2" type="ORF">HO173_010155</name>
</gene>
<protein>
    <submittedName>
        <fullName evidence="2">Uncharacterized protein</fullName>
    </submittedName>
</protein>
<keyword evidence="1" id="KW-1133">Transmembrane helix</keyword>
<dbReference type="RefSeq" id="XP_037161055.1">
    <property type="nucleotide sequence ID" value="XM_037312041.1"/>
</dbReference>
<dbReference type="GeneID" id="59291802"/>
<dbReference type="EMBL" id="JACCJC010000055">
    <property type="protein sequence ID" value="KAF6231623.1"/>
    <property type="molecule type" value="Genomic_DNA"/>
</dbReference>
<dbReference type="OrthoDB" id="2386090at2759"/>
<name>A0A8H6FN60_9LECA</name>
<dbReference type="Proteomes" id="UP000578531">
    <property type="component" value="Unassembled WGS sequence"/>
</dbReference>
<keyword evidence="3" id="KW-1185">Reference proteome</keyword>
<dbReference type="AlphaFoldDB" id="A0A8H6FN60"/>
<evidence type="ECO:0000313" key="2">
    <source>
        <dbReference type="EMBL" id="KAF6231623.1"/>
    </source>
</evidence>